<sequence length="73" mass="8665">MRREEGEMRQYRNYSLIPSEEETIKGKETTLSEMEKWLEKERTLQKLDTTLVRLSSKVTSSDEIGQDTREILI</sequence>
<proteinExistence type="predicted"/>
<dbReference type="EnsemblMetazoa" id="PPA45432.1">
    <property type="protein sequence ID" value="PPA45432.1"/>
    <property type="gene ID" value="WBGene00283801"/>
</dbReference>
<keyword evidence="2" id="KW-1185">Reference proteome</keyword>
<organism evidence="1 2">
    <name type="scientific">Pristionchus pacificus</name>
    <name type="common">Parasitic nematode worm</name>
    <dbReference type="NCBI Taxonomy" id="54126"/>
    <lineage>
        <taxon>Eukaryota</taxon>
        <taxon>Metazoa</taxon>
        <taxon>Ecdysozoa</taxon>
        <taxon>Nematoda</taxon>
        <taxon>Chromadorea</taxon>
        <taxon>Rhabditida</taxon>
        <taxon>Rhabditina</taxon>
        <taxon>Diplogasteromorpha</taxon>
        <taxon>Diplogasteroidea</taxon>
        <taxon>Neodiplogasteridae</taxon>
        <taxon>Pristionchus</taxon>
    </lineage>
</organism>
<reference evidence="1" key="2">
    <citation type="submission" date="2022-06" db="UniProtKB">
        <authorList>
            <consortium name="EnsemblMetazoa"/>
        </authorList>
    </citation>
    <scope>IDENTIFICATION</scope>
    <source>
        <strain evidence="1">PS312</strain>
    </source>
</reference>
<accession>A0A2A6BXL3</accession>
<dbReference type="AlphaFoldDB" id="A0A2A6BXL3"/>
<evidence type="ECO:0000313" key="1">
    <source>
        <dbReference type="EnsemblMetazoa" id="PPA45432.1"/>
    </source>
</evidence>
<accession>A0A8R1ZAL9</accession>
<evidence type="ECO:0000313" key="2">
    <source>
        <dbReference type="Proteomes" id="UP000005239"/>
    </source>
</evidence>
<reference evidence="2" key="1">
    <citation type="journal article" date="2008" name="Nat. Genet.">
        <title>The Pristionchus pacificus genome provides a unique perspective on nematode lifestyle and parasitism.</title>
        <authorList>
            <person name="Dieterich C."/>
            <person name="Clifton S.W."/>
            <person name="Schuster L.N."/>
            <person name="Chinwalla A."/>
            <person name="Delehaunty K."/>
            <person name="Dinkelacker I."/>
            <person name="Fulton L."/>
            <person name="Fulton R."/>
            <person name="Godfrey J."/>
            <person name="Minx P."/>
            <person name="Mitreva M."/>
            <person name="Roeseler W."/>
            <person name="Tian H."/>
            <person name="Witte H."/>
            <person name="Yang S.P."/>
            <person name="Wilson R.K."/>
            <person name="Sommer R.J."/>
        </authorList>
    </citation>
    <scope>NUCLEOTIDE SEQUENCE [LARGE SCALE GENOMIC DNA]</scope>
    <source>
        <strain evidence="2">PS312</strain>
    </source>
</reference>
<dbReference type="Proteomes" id="UP000005239">
    <property type="component" value="Unassembled WGS sequence"/>
</dbReference>
<name>A0A2A6BXL3_PRIPA</name>
<gene>
    <name evidence="1" type="primary">WBGene00283801</name>
</gene>
<protein>
    <submittedName>
        <fullName evidence="1">Uncharacterized protein</fullName>
    </submittedName>
</protein>